<accession>A0AAD4Q647</accession>
<organism evidence="2 3">
    <name type="scientific">Talaromyces proteolyticus</name>
    <dbReference type="NCBI Taxonomy" id="1131652"/>
    <lineage>
        <taxon>Eukaryota</taxon>
        <taxon>Fungi</taxon>
        <taxon>Dikarya</taxon>
        <taxon>Ascomycota</taxon>
        <taxon>Pezizomycotina</taxon>
        <taxon>Eurotiomycetes</taxon>
        <taxon>Eurotiomycetidae</taxon>
        <taxon>Eurotiales</taxon>
        <taxon>Trichocomaceae</taxon>
        <taxon>Talaromyces</taxon>
        <taxon>Talaromyces sect. Bacilispori</taxon>
    </lineage>
</organism>
<evidence type="ECO:0000256" key="1">
    <source>
        <dbReference type="SAM" id="Phobius"/>
    </source>
</evidence>
<feature type="transmembrane region" description="Helical" evidence="1">
    <location>
        <begin position="21"/>
        <end position="39"/>
    </location>
</feature>
<comment type="caution">
    <text evidence="2">The sequence shown here is derived from an EMBL/GenBank/DDBJ whole genome shotgun (WGS) entry which is preliminary data.</text>
</comment>
<keyword evidence="1" id="KW-0812">Transmembrane</keyword>
<keyword evidence="1" id="KW-1133">Transmembrane helix</keyword>
<name>A0AAD4Q647_9EURO</name>
<dbReference type="RefSeq" id="XP_046077618.1">
    <property type="nucleotide sequence ID" value="XM_046219587.1"/>
</dbReference>
<dbReference type="GeneID" id="70249874"/>
<reference evidence="2" key="1">
    <citation type="submission" date="2021-12" db="EMBL/GenBank/DDBJ databases">
        <title>Convergent genome expansion in fungi linked to evolution of root-endophyte symbiosis.</title>
        <authorList>
            <consortium name="DOE Joint Genome Institute"/>
            <person name="Ke Y.-H."/>
            <person name="Bonito G."/>
            <person name="Liao H.-L."/>
            <person name="Looney B."/>
            <person name="Rojas-Flechas A."/>
            <person name="Nash J."/>
            <person name="Hameed K."/>
            <person name="Schadt C."/>
            <person name="Martin F."/>
            <person name="Crous P.W."/>
            <person name="Miettinen O."/>
            <person name="Magnuson J.K."/>
            <person name="Labbe J."/>
            <person name="Jacobson D."/>
            <person name="Doktycz M.J."/>
            <person name="Veneault-Fourrey C."/>
            <person name="Kuo A."/>
            <person name="Mondo S."/>
            <person name="Calhoun S."/>
            <person name="Riley R."/>
            <person name="Ohm R."/>
            <person name="LaButti K."/>
            <person name="Andreopoulos B."/>
            <person name="Pangilinan J."/>
            <person name="Nolan M."/>
            <person name="Tritt A."/>
            <person name="Clum A."/>
            <person name="Lipzen A."/>
            <person name="Daum C."/>
            <person name="Barry K."/>
            <person name="Grigoriev I.V."/>
            <person name="Vilgalys R."/>
        </authorList>
    </citation>
    <scope>NUCLEOTIDE SEQUENCE</scope>
    <source>
        <strain evidence="2">PMI_201</strain>
    </source>
</reference>
<dbReference type="Proteomes" id="UP001201262">
    <property type="component" value="Unassembled WGS sequence"/>
</dbReference>
<evidence type="ECO:0000313" key="2">
    <source>
        <dbReference type="EMBL" id="KAH8704997.1"/>
    </source>
</evidence>
<feature type="transmembrane region" description="Helical" evidence="1">
    <location>
        <begin position="107"/>
        <end position="129"/>
    </location>
</feature>
<sequence>MSNPKASGLPKHVLGIALPQYVFGIQAVPLLASGIYALLCPLDAASLPNSPLQGVGLGTIQAMSLTTISLGTCQAVASYQNNIPMMIATIPGRFLAAFVFWRSGGTWQSAAPFEAFMGLLTAGSIWWYYRTSRPARKMD</sequence>
<feature type="transmembrane region" description="Helical" evidence="1">
    <location>
        <begin position="83"/>
        <end position="101"/>
    </location>
</feature>
<protein>
    <submittedName>
        <fullName evidence="2">Uncharacterized protein</fullName>
    </submittedName>
</protein>
<dbReference type="EMBL" id="JAJTJA010000001">
    <property type="protein sequence ID" value="KAH8704997.1"/>
    <property type="molecule type" value="Genomic_DNA"/>
</dbReference>
<dbReference type="AlphaFoldDB" id="A0AAD4Q647"/>
<keyword evidence="3" id="KW-1185">Reference proteome</keyword>
<proteinExistence type="predicted"/>
<gene>
    <name evidence="2" type="ORF">BGW36DRAFT_421576</name>
</gene>
<keyword evidence="1" id="KW-0472">Membrane</keyword>
<feature type="transmembrane region" description="Helical" evidence="1">
    <location>
        <begin position="51"/>
        <end position="71"/>
    </location>
</feature>
<evidence type="ECO:0000313" key="3">
    <source>
        <dbReference type="Proteomes" id="UP001201262"/>
    </source>
</evidence>